<name>X0TNQ0_9ZZZZ</name>
<accession>X0TNQ0</accession>
<dbReference type="GO" id="GO:0008170">
    <property type="term" value="F:N-methyltransferase activity"/>
    <property type="evidence" value="ECO:0007669"/>
    <property type="project" value="InterPro"/>
</dbReference>
<gene>
    <name evidence="4" type="ORF">S01H1_18828</name>
</gene>
<keyword evidence="2" id="KW-0808">Transferase</keyword>
<sequence>QLGVIERCVKLWSAPGETVLSPFMGIGSEGYQSVRFGRRFVGFELKPTYFEQAAENLDMAAREYRNGNADLFSLAEGGEA</sequence>
<dbReference type="GO" id="GO:0032259">
    <property type="term" value="P:methylation"/>
    <property type="evidence" value="ECO:0007669"/>
    <property type="project" value="UniProtKB-KW"/>
</dbReference>
<evidence type="ECO:0000259" key="3">
    <source>
        <dbReference type="Pfam" id="PF01555"/>
    </source>
</evidence>
<dbReference type="SUPFAM" id="SSF53335">
    <property type="entry name" value="S-adenosyl-L-methionine-dependent methyltransferases"/>
    <property type="match status" value="1"/>
</dbReference>
<evidence type="ECO:0000313" key="4">
    <source>
        <dbReference type="EMBL" id="GAF89767.1"/>
    </source>
</evidence>
<feature type="domain" description="DNA methylase N-4/N-6" evidence="3">
    <location>
        <begin position="4"/>
        <end position="55"/>
    </location>
</feature>
<feature type="non-terminal residue" evidence="4">
    <location>
        <position position="1"/>
    </location>
</feature>
<evidence type="ECO:0000256" key="1">
    <source>
        <dbReference type="ARBA" id="ARBA00022603"/>
    </source>
</evidence>
<dbReference type="InterPro" id="IPR002941">
    <property type="entry name" value="DNA_methylase_N4/N6"/>
</dbReference>
<protein>
    <recommendedName>
        <fullName evidence="3">DNA methylase N-4/N-6 domain-containing protein</fullName>
    </recommendedName>
</protein>
<dbReference type="EMBL" id="BARS01010101">
    <property type="protein sequence ID" value="GAF89767.1"/>
    <property type="molecule type" value="Genomic_DNA"/>
</dbReference>
<dbReference type="AlphaFoldDB" id="X0TNQ0"/>
<reference evidence="4" key="1">
    <citation type="journal article" date="2014" name="Front. Microbiol.">
        <title>High frequency of phylogenetically diverse reductive dehalogenase-homologous genes in deep subseafloor sedimentary metagenomes.</title>
        <authorList>
            <person name="Kawai M."/>
            <person name="Futagami T."/>
            <person name="Toyoda A."/>
            <person name="Takaki Y."/>
            <person name="Nishi S."/>
            <person name="Hori S."/>
            <person name="Arai W."/>
            <person name="Tsubouchi T."/>
            <person name="Morono Y."/>
            <person name="Uchiyama I."/>
            <person name="Ito T."/>
            <person name="Fujiyama A."/>
            <person name="Inagaki F."/>
            <person name="Takami H."/>
        </authorList>
    </citation>
    <scope>NUCLEOTIDE SEQUENCE</scope>
    <source>
        <strain evidence="4">Expedition CK06-06</strain>
    </source>
</reference>
<dbReference type="GO" id="GO:0003677">
    <property type="term" value="F:DNA binding"/>
    <property type="evidence" value="ECO:0007669"/>
    <property type="project" value="InterPro"/>
</dbReference>
<dbReference type="Gene3D" id="3.40.50.150">
    <property type="entry name" value="Vaccinia Virus protein VP39"/>
    <property type="match status" value="1"/>
</dbReference>
<proteinExistence type="predicted"/>
<dbReference type="InterPro" id="IPR029063">
    <property type="entry name" value="SAM-dependent_MTases_sf"/>
</dbReference>
<dbReference type="PRINTS" id="PR00508">
    <property type="entry name" value="S21N4MTFRASE"/>
</dbReference>
<dbReference type="InterPro" id="IPR001091">
    <property type="entry name" value="RM_Methyltransferase"/>
</dbReference>
<comment type="caution">
    <text evidence="4">The sequence shown here is derived from an EMBL/GenBank/DDBJ whole genome shotgun (WGS) entry which is preliminary data.</text>
</comment>
<evidence type="ECO:0000256" key="2">
    <source>
        <dbReference type="ARBA" id="ARBA00022679"/>
    </source>
</evidence>
<keyword evidence="1" id="KW-0489">Methyltransferase</keyword>
<organism evidence="4">
    <name type="scientific">marine sediment metagenome</name>
    <dbReference type="NCBI Taxonomy" id="412755"/>
    <lineage>
        <taxon>unclassified sequences</taxon>
        <taxon>metagenomes</taxon>
        <taxon>ecological metagenomes</taxon>
    </lineage>
</organism>
<dbReference type="Pfam" id="PF01555">
    <property type="entry name" value="N6_N4_Mtase"/>
    <property type="match status" value="1"/>
</dbReference>